<dbReference type="Gramene" id="OE9A080189T1">
    <property type="protein sequence ID" value="OE9A080189C1"/>
    <property type="gene ID" value="OE9A080189"/>
</dbReference>
<gene>
    <name evidence="2" type="ORF">OLEA9_A080189</name>
</gene>
<evidence type="ECO:0000313" key="2">
    <source>
        <dbReference type="EMBL" id="CAA2992340.1"/>
    </source>
</evidence>
<reference evidence="2 3" key="1">
    <citation type="submission" date="2019-12" db="EMBL/GenBank/DDBJ databases">
        <authorList>
            <person name="Alioto T."/>
            <person name="Alioto T."/>
            <person name="Gomez Garrido J."/>
        </authorList>
    </citation>
    <scope>NUCLEOTIDE SEQUENCE [LARGE SCALE GENOMIC DNA]</scope>
</reference>
<dbReference type="Gene3D" id="3.40.50.1820">
    <property type="entry name" value="alpha/beta hydrolase"/>
    <property type="match status" value="1"/>
</dbReference>
<protein>
    <submittedName>
        <fullName evidence="2">Serine carboxypeptidase-like 27</fullName>
    </submittedName>
</protein>
<accession>A0A8S0SL99</accession>
<evidence type="ECO:0000256" key="1">
    <source>
        <dbReference type="ARBA" id="ARBA00009431"/>
    </source>
</evidence>
<dbReference type="GO" id="GO:0004185">
    <property type="term" value="F:serine-type carboxypeptidase activity"/>
    <property type="evidence" value="ECO:0007669"/>
    <property type="project" value="InterPro"/>
</dbReference>
<keyword evidence="2" id="KW-0121">Carboxypeptidase</keyword>
<comment type="caution">
    <text evidence="2">The sequence shown here is derived from an EMBL/GenBank/DDBJ whole genome shotgun (WGS) entry which is preliminary data.</text>
</comment>
<comment type="similarity">
    <text evidence="1">Belongs to the peptidase S10 family.</text>
</comment>
<sequence>MVCNYWADSHLSMLPIYQELIVVGVRIWAFSGDTDAVVPVIACPNFITKRLVLKLKLQRIETSGYRVCMSAILMVFKMGVKLKLLTVT</sequence>
<dbReference type="AlphaFoldDB" id="A0A8S0SL99"/>
<evidence type="ECO:0000313" key="3">
    <source>
        <dbReference type="Proteomes" id="UP000594638"/>
    </source>
</evidence>
<keyword evidence="2" id="KW-0645">Protease</keyword>
<organism evidence="2 3">
    <name type="scientific">Olea europaea subsp. europaea</name>
    <dbReference type="NCBI Taxonomy" id="158383"/>
    <lineage>
        <taxon>Eukaryota</taxon>
        <taxon>Viridiplantae</taxon>
        <taxon>Streptophyta</taxon>
        <taxon>Embryophyta</taxon>
        <taxon>Tracheophyta</taxon>
        <taxon>Spermatophyta</taxon>
        <taxon>Magnoliopsida</taxon>
        <taxon>eudicotyledons</taxon>
        <taxon>Gunneridae</taxon>
        <taxon>Pentapetalae</taxon>
        <taxon>asterids</taxon>
        <taxon>lamiids</taxon>
        <taxon>Lamiales</taxon>
        <taxon>Oleaceae</taxon>
        <taxon>Oleeae</taxon>
        <taxon>Olea</taxon>
    </lineage>
</organism>
<keyword evidence="3" id="KW-1185">Reference proteome</keyword>
<keyword evidence="2" id="KW-0378">Hydrolase</keyword>
<dbReference type="Pfam" id="PF00450">
    <property type="entry name" value="Peptidase_S10"/>
    <property type="match status" value="1"/>
</dbReference>
<dbReference type="GO" id="GO:0006508">
    <property type="term" value="P:proteolysis"/>
    <property type="evidence" value="ECO:0007669"/>
    <property type="project" value="InterPro"/>
</dbReference>
<dbReference type="EMBL" id="CACTIH010005434">
    <property type="protein sequence ID" value="CAA2992340.1"/>
    <property type="molecule type" value="Genomic_DNA"/>
</dbReference>
<feature type="non-terminal residue" evidence="2">
    <location>
        <position position="88"/>
    </location>
</feature>
<dbReference type="Proteomes" id="UP000594638">
    <property type="component" value="Unassembled WGS sequence"/>
</dbReference>
<dbReference type="InterPro" id="IPR029058">
    <property type="entry name" value="AB_hydrolase_fold"/>
</dbReference>
<proteinExistence type="inferred from homology"/>
<dbReference type="InterPro" id="IPR001563">
    <property type="entry name" value="Peptidase_S10"/>
</dbReference>
<dbReference type="OrthoDB" id="443318at2759"/>
<name>A0A8S0SL99_OLEEU</name>